<dbReference type="InterPro" id="IPR023299">
    <property type="entry name" value="ATPase_P-typ_cyto_dom_N"/>
</dbReference>
<dbReference type="GO" id="GO:0005524">
    <property type="term" value="F:ATP binding"/>
    <property type="evidence" value="ECO:0007669"/>
    <property type="project" value="UniProtKB-UniRule"/>
</dbReference>
<dbReference type="InterPro" id="IPR059000">
    <property type="entry name" value="ATPase_P-type_domA"/>
</dbReference>
<dbReference type="GO" id="GO:0055070">
    <property type="term" value="P:copper ion homeostasis"/>
    <property type="evidence" value="ECO:0007669"/>
    <property type="project" value="TreeGrafter"/>
</dbReference>
<dbReference type="Gene3D" id="3.40.1110.10">
    <property type="entry name" value="Calcium-transporting ATPase, cytoplasmic domain N"/>
    <property type="match status" value="1"/>
</dbReference>
<dbReference type="SUPFAM" id="SSF56784">
    <property type="entry name" value="HAD-like"/>
    <property type="match status" value="1"/>
</dbReference>
<keyword evidence="3 10" id="KW-0812">Transmembrane</keyword>
<gene>
    <name evidence="12" type="ORF">ET989_12975</name>
</gene>
<dbReference type="AlphaFoldDB" id="A0A4Q9KBZ5"/>
<dbReference type="Pfam" id="PF00702">
    <property type="entry name" value="Hydrolase"/>
    <property type="match status" value="1"/>
</dbReference>
<dbReference type="Gene3D" id="2.70.150.10">
    <property type="entry name" value="Calcium-transporting ATPase, cytoplasmic transduction domain A"/>
    <property type="match status" value="1"/>
</dbReference>
<comment type="subcellular location">
    <subcellularLocation>
        <location evidence="1">Cell membrane</location>
        <topology evidence="1">Multi-pass membrane protein</topology>
    </subcellularLocation>
</comment>
<keyword evidence="8 10" id="KW-1133">Transmembrane helix</keyword>
<dbReference type="PRINTS" id="PR00940">
    <property type="entry name" value="CATPATPASEA"/>
</dbReference>
<dbReference type="GO" id="GO:0005886">
    <property type="term" value="C:plasma membrane"/>
    <property type="evidence" value="ECO:0007669"/>
    <property type="project" value="UniProtKB-SubCell"/>
</dbReference>
<name>A0A4Q9KBZ5_9ACTN</name>
<organism evidence="12 13">
    <name type="scientific">Propioniciclava sinopodophylli</name>
    <dbReference type="NCBI Taxonomy" id="1837344"/>
    <lineage>
        <taxon>Bacteria</taxon>
        <taxon>Bacillati</taxon>
        <taxon>Actinomycetota</taxon>
        <taxon>Actinomycetes</taxon>
        <taxon>Propionibacteriales</taxon>
        <taxon>Propionibacteriaceae</taxon>
        <taxon>Propioniciclava</taxon>
    </lineage>
</organism>
<dbReference type="EMBL" id="SDMQ01000016">
    <property type="protein sequence ID" value="TBT82914.1"/>
    <property type="molecule type" value="Genomic_DNA"/>
</dbReference>
<dbReference type="PROSITE" id="PS50846">
    <property type="entry name" value="HMA_2"/>
    <property type="match status" value="1"/>
</dbReference>
<dbReference type="Proteomes" id="UP000292373">
    <property type="component" value="Unassembled WGS sequence"/>
</dbReference>
<evidence type="ECO:0000256" key="2">
    <source>
        <dbReference type="ARBA" id="ARBA00006024"/>
    </source>
</evidence>
<evidence type="ECO:0000256" key="9">
    <source>
        <dbReference type="ARBA" id="ARBA00023136"/>
    </source>
</evidence>
<dbReference type="SFLD" id="SFLDF00027">
    <property type="entry name" value="p-type_atpase"/>
    <property type="match status" value="1"/>
</dbReference>
<feature type="transmembrane region" description="Helical" evidence="10">
    <location>
        <begin position="105"/>
        <end position="123"/>
    </location>
</feature>
<dbReference type="SUPFAM" id="SSF81653">
    <property type="entry name" value="Calcium ATPase, transduction domain A"/>
    <property type="match status" value="1"/>
</dbReference>
<accession>A0A4Q9KBZ5</accession>
<evidence type="ECO:0000256" key="3">
    <source>
        <dbReference type="ARBA" id="ARBA00022692"/>
    </source>
</evidence>
<dbReference type="InterPro" id="IPR044492">
    <property type="entry name" value="P_typ_ATPase_HD_dom"/>
</dbReference>
<dbReference type="GO" id="GO:0005507">
    <property type="term" value="F:copper ion binding"/>
    <property type="evidence" value="ECO:0007669"/>
    <property type="project" value="TreeGrafter"/>
</dbReference>
<feature type="transmembrane region" description="Helical" evidence="10">
    <location>
        <begin position="678"/>
        <end position="694"/>
    </location>
</feature>
<keyword evidence="10" id="KW-1003">Cell membrane</keyword>
<feature type="transmembrane region" description="Helical" evidence="10">
    <location>
        <begin position="183"/>
        <end position="201"/>
    </location>
</feature>
<evidence type="ECO:0000313" key="13">
    <source>
        <dbReference type="Proteomes" id="UP000292373"/>
    </source>
</evidence>
<reference evidence="12 13" key="1">
    <citation type="submission" date="2019-01" db="EMBL/GenBank/DDBJ databases">
        <title>Lactibacter flavus gen. nov., sp. nov., a novel bacterium of the family Propionibacteriaceae isolated from raw milk and dairy products.</title>
        <authorList>
            <person name="Huptas C."/>
            <person name="Wenning M."/>
            <person name="Breitenwieser F."/>
            <person name="Doll E."/>
            <person name="Von Neubeck M."/>
            <person name="Busse H.-J."/>
            <person name="Scherer S."/>
        </authorList>
    </citation>
    <scope>NUCLEOTIDE SEQUENCE [LARGE SCALE GENOMIC DNA]</scope>
    <source>
        <strain evidence="12 13">KCTC 33808</strain>
    </source>
</reference>
<keyword evidence="7" id="KW-1278">Translocase</keyword>
<comment type="similarity">
    <text evidence="2 10">Belongs to the cation transport ATPase (P-type) (TC 3.A.3) family. Type IB subfamily.</text>
</comment>
<dbReference type="Pfam" id="PF00403">
    <property type="entry name" value="HMA"/>
    <property type="match status" value="1"/>
</dbReference>
<dbReference type="NCBIfam" id="TIGR01494">
    <property type="entry name" value="ATPase_P-type"/>
    <property type="match status" value="1"/>
</dbReference>
<feature type="transmembrane region" description="Helical" evidence="10">
    <location>
        <begin position="143"/>
        <end position="163"/>
    </location>
</feature>
<feature type="transmembrane region" description="Helical" evidence="10">
    <location>
        <begin position="363"/>
        <end position="384"/>
    </location>
</feature>
<dbReference type="InterPro" id="IPR023298">
    <property type="entry name" value="ATPase_P-typ_TM_dom_sf"/>
</dbReference>
<evidence type="ECO:0000256" key="4">
    <source>
        <dbReference type="ARBA" id="ARBA00022723"/>
    </source>
</evidence>
<keyword evidence="13" id="KW-1185">Reference proteome</keyword>
<evidence type="ECO:0000313" key="12">
    <source>
        <dbReference type="EMBL" id="TBT82914.1"/>
    </source>
</evidence>
<dbReference type="SFLD" id="SFLDS00003">
    <property type="entry name" value="Haloacid_Dehalogenase"/>
    <property type="match status" value="1"/>
</dbReference>
<evidence type="ECO:0000256" key="7">
    <source>
        <dbReference type="ARBA" id="ARBA00022967"/>
    </source>
</evidence>
<dbReference type="SUPFAM" id="SSF81665">
    <property type="entry name" value="Calcium ATPase, transmembrane domain M"/>
    <property type="match status" value="1"/>
</dbReference>
<dbReference type="PRINTS" id="PR00119">
    <property type="entry name" value="CATATPASE"/>
</dbReference>
<feature type="transmembrane region" description="Helical" evidence="10">
    <location>
        <begin position="335"/>
        <end position="357"/>
    </location>
</feature>
<keyword evidence="6 10" id="KW-0067">ATP-binding</keyword>
<dbReference type="InterPro" id="IPR006121">
    <property type="entry name" value="HMA_dom"/>
</dbReference>
<dbReference type="NCBIfam" id="TIGR01511">
    <property type="entry name" value="ATPase-IB1_Cu"/>
    <property type="match status" value="1"/>
</dbReference>
<dbReference type="FunFam" id="2.70.150.10:FF:000002">
    <property type="entry name" value="Copper-transporting ATPase 1, putative"/>
    <property type="match status" value="1"/>
</dbReference>
<dbReference type="InterPro" id="IPR027256">
    <property type="entry name" value="P-typ_ATPase_IB"/>
</dbReference>
<evidence type="ECO:0000256" key="6">
    <source>
        <dbReference type="ARBA" id="ARBA00022840"/>
    </source>
</evidence>
<dbReference type="PANTHER" id="PTHR43520:SF8">
    <property type="entry name" value="P-TYPE CU(+) TRANSPORTER"/>
    <property type="match status" value="1"/>
</dbReference>
<comment type="caution">
    <text evidence="12">The sequence shown here is derived from an EMBL/GenBank/DDBJ whole genome shotgun (WGS) entry which is preliminary data.</text>
</comment>
<dbReference type="SUPFAM" id="SSF55008">
    <property type="entry name" value="HMA, heavy metal-associated domain"/>
    <property type="match status" value="1"/>
</dbReference>
<dbReference type="NCBIfam" id="TIGR01525">
    <property type="entry name" value="ATPase-IB_hvy"/>
    <property type="match status" value="1"/>
</dbReference>
<dbReference type="CDD" id="cd02094">
    <property type="entry name" value="P-type_ATPase_Cu-like"/>
    <property type="match status" value="1"/>
</dbReference>
<protein>
    <submittedName>
        <fullName evidence="12">Copper-translocating P-type ATPase</fullName>
    </submittedName>
</protein>
<feature type="transmembrane region" description="Helical" evidence="10">
    <location>
        <begin position="78"/>
        <end position="99"/>
    </location>
</feature>
<keyword evidence="4 10" id="KW-0479">Metal-binding</keyword>
<evidence type="ECO:0000259" key="11">
    <source>
        <dbReference type="PROSITE" id="PS50846"/>
    </source>
</evidence>
<keyword evidence="5 10" id="KW-0547">Nucleotide-binding</keyword>
<evidence type="ECO:0000256" key="10">
    <source>
        <dbReference type="RuleBase" id="RU362081"/>
    </source>
</evidence>
<sequence length="727" mass="75127">MTCAACANRIEKKLNKMPGVRATVNYATERAVILGLPPEKATDAVGVVEAAGYGGAPVVEGEEGQGYADRVKMLRNRLIVAALLTVPLGDVAIVLALAPQMRFPGWQWVLLVAALPVVFWSAWPFHKAAWRNLRHGSTSMDTLVSLGILAAFTWSLVSTILGAEDTTGYWLGYGIAPAGADSLYLEVAAAVTTFLLGGRYMEARSKKSARSVLSALGRLAPSSVRVIRGGVESIIPIAELRVGDRFGVRPGERIATDGTVVLGSSAIDTSMMTGEPVPREVTEGDAVLGGTINTNGALIVTADRVGAHTQLAQMAATAEQAQARKAAVQTMVDKVVGWFVPVVLVIAAVTLVVWLLIGGGPRAAFSAALSVLIIACPCALGLATPTALMVGVGRGGQLGILIKGPDALEASGVIDTVVLDKTGTLTTGEMAVEVVHGHGGHSAESVLERAAAVEHHSEHPIARAVVARASEEGLVVPDAAGVRALPGLGAEGEVAGAIVLVGNPALFRERGVPVPESVERGLEESAAAGRTAVLVGVAGELVGSIEVTDSLKESAAPAVARLKEMGLRTVLLTGDRRAAGETIGAQVGVDEVIAEVLPTDKSAVIERLQSEGRRVAMVGDGINDAAALASANLGLAVVSGTDVAMKSADIILVRRDLNVIPDAIALARRTLRTIKGNLVWAFGYNIAAIPLAALGLLNPLIAGFAMSLSSVFVVSNSTRLRRFTPGR</sequence>
<dbReference type="InterPro" id="IPR023214">
    <property type="entry name" value="HAD_sf"/>
</dbReference>
<keyword evidence="9 10" id="KW-0472">Membrane</keyword>
<dbReference type="InterPro" id="IPR036163">
    <property type="entry name" value="HMA_dom_sf"/>
</dbReference>
<dbReference type="PANTHER" id="PTHR43520">
    <property type="entry name" value="ATP7, ISOFORM B"/>
    <property type="match status" value="1"/>
</dbReference>
<dbReference type="CDD" id="cd00371">
    <property type="entry name" value="HMA"/>
    <property type="match status" value="1"/>
</dbReference>
<dbReference type="Gene3D" id="3.40.50.1000">
    <property type="entry name" value="HAD superfamily/HAD-like"/>
    <property type="match status" value="1"/>
</dbReference>
<dbReference type="InterPro" id="IPR000579">
    <property type="entry name" value="Cation-trans_P-type_ATPase_A/B"/>
</dbReference>
<dbReference type="GO" id="GO:0043682">
    <property type="term" value="F:P-type divalent copper transporter activity"/>
    <property type="evidence" value="ECO:0007669"/>
    <property type="project" value="TreeGrafter"/>
</dbReference>
<dbReference type="GO" id="GO:0016887">
    <property type="term" value="F:ATP hydrolysis activity"/>
    <property type="evidence" value="ECO:0007669"/>
    <property type="project" value="InterPro"/>
</dbReference>
<dbReference type="InterPro" id="IPR008250">
    <property type="entry name" value="ATPase_P-typ_transduc_dom_A_sf"/>
</dbReference>
<dbReference type="InterPro" id="IPR001757">
    <property type="entry name" value="P_typ_ATPase"/>
</dbReference>
<dbReference type="SFLD" id="SFLDG00002">
    <property type="entry name" value="C1.7:_P-type_atpase_like"/>
    <property type="match status" value="1"/>
</dbReference>
<dbReference type="OrthoDB" id="7059309at2"/>
<evidence type="ECO:0000256" key="1">
    <source>
        <dbReference type="ARBA" id="ARBA00004651"/>
    </source>
</evidence>
<dbReference type="Gene3D" id="3.30.70.100">
    <property type="match status" value="1"/>
</dbReference>
<proteinExistence type="inferred from homology"/>
<dbReference type="InterPro" id="IPR036412">
    <property type="entry name" value="HAD-like_sf"/>
</dbReference>
<dbReference type="PROSITE" id="PS00154">
    <property type="entry name" value="ATPASE_E1_E2"/>
    <property type="match status" value="1"/>
</dbReference>
<evidence type="ECO:0000256" key="5">
    <source>
        <dbReference type="ARBA" id="ARBA00022741"/>
    </source>
</evidence>
<feature type="domain" description="HMA" evidence="11">
    <location>
        <begin position="1"/>
        <end position="56"/>
    </location>
</feature>
<dbReference type="Pfam" id="PF00122">
    <property type="entry name" value="E1-E2_ATPase"/>
    <property type="match status" value="1"/>
</dbReference>
<evidence type="ECO:0000256" key="8">
    <source>
        <dbReference type="ARBA" id="ARBA00022989"/>
    </source>
</evidence>
<dbReference type="InterPro" id="IPR018303">
    <property type="entry name" value="ATPase_P-typ_P_site"/>
</dbReference>